<comment type="caution">
    <text evidence="2">The sequence shown here is derived from an EMBL/GenBank/DDBJ whole genome shotgun (WGS) entry which is preliminary data.</text>
</comment>
<reference evidence="2 3" key="1">
    <citation type="submission" date="2017-02" db="EMBL/GenBank/DDBJ databases">
        <title>The new phylogeny of genus Mycobacterium.</title>
        <authorList>
            <person name="Tortoli E."/>
            <person name="Trovato A."/>
            <person name="Cirillo D.M."/>
        </authorList>
    </citation>
    <scope>NUCLEOTIDE SEQUENCE [LARGE SCALE GENOMIC DNA]</scope>
    <source>
        <strain evidence="2 3">RW6</strain>
    </source>
</reference>
<sequence length="74" mass="8310">MKFIAIVAYPAPYILAAVLTVVCLHAAHRGFLHDCWYTAVVISYSIIFIGIVWLFVATFLHLADGRLRNIGGRY</sequence>
<evidence type="ECO:0000256" key="1">
    <source>
        <dbReference type="SAM" id="Phobius"/>
    </source>
</evidence>
<keyword evidence="1" id="KW-0472">Membrane</keyword>
<accession>A0A1X0B5U8</accession>
<evidence type="ECO:0000313" key="3">
    <source>
        <dbReference type="Proteomes" id="UP000192448"/>
    </source>
</evidence>
<dbReference type="AlphaFoldDB" id="A0A1X0B5U8"/>
<keyword evidence="1" id="KW-1133">Transmembrane helix</keyword>
<protein>
    <submittedName>
        <fullName evidence="2">Uncharacterized protein</fullName>
    </submittedName>
</protein>
<keyword evidence="1" id="KW-0812">Transmembrane</keyword>
<dbReference type="EMBL" id="MVHF01000005">
    <property type="protein sequence ID" value="ORA37692.1"/>
    <property type="molecule type" value="Genomic_DNA"/>
</dbReference>
<name>A0A1X0B5U8_9MYCO</name>
<organism evidence="2 3">
    <name type="scientific">Mycobacterium aquaticum</name>
    <dbReference type="NCBI Taxonomy" id="1927124"/>
    <lineage>
        <taxon>Bacteria</taxon>
        <taxon>Bacillati</taxon>
        <taxon>Actinomycetota</taxon>
        <taxon>Actinomycetes</taxon>
        <taxon>Mycobacteriales</taxon>
        <taxon>Mycobacteriaceae</taxon>
        <taxon>Mycobacterium</taxon>
    </lineage>
</organism>
<feature type="transmembrane region" description="Helical" evidence="1">
    <location>
        <begin position="7"/>
        <end position="27"/>
    </location>
</feature>
<evidence type="ECO:0000313" key="2">
    <source>
        <dbReference type="EMBL" id="ORA37692.1"/>
    </source>
</evidence>
<gene>
    <name evidence="2" type="ORF">BST13_07580</name>
</gene>
<keyword evidence="3" id="KW-1185">Reference proteome</keyword>
<feature type="transmembrane region" description="Helical" evidence="1">
    <location>
        <begin position="39"/>
        <end position="63"/>
    </location>
</feature>
<dbReference type="Proteomes" id="UP000192448">
    <property type="component" value="Unassembled WGS sequence"/>
</dbReference>
<proteinExistence type="predicted"/>